<evidence type="ECO:0000259" key="1">
    <source>
        <dbReference type="Pfam" id="PF18803"/>
    </source>
</evidence>
<evidence type="ECO:0000313" key="2">
    <source>
        <dbReference type="EMBL" id="KAG1903420.1"/>
    </source>
</evidence>
<dbReference type="EMBL" id="JABBWK010000013">
    <property type="protein sequence ID" value="KAG1903420.1"/>
    <property type="molecule type" value="Genomic_DNA"/>
</dbReference>
<name>A0AAD4HMS3_9AGAM</name>
<feature type="domain" description="CxC2-like cysteine cluster KDZ transposase-associated" evidence="1">
    <location>
        <begin position="123"/>
        <end position="230"/>
    </location>
</feature>
<dbReference type="AlphaFoldDB" id="A0AAD4HMS3"/>
<sequence>MNTCNTRRPPKRKPEFYVHHEQPVISRQIALTADQQHVLFGSTKVHVERDHDPQQPAGPENLMSVSFDGYDDVPLGFSDGGEGLEGVDVITTSATHYENSKHLDLPLHRIERWREDCFQQTSLKEIGLNLQLGHMKHEHCARHVPGRKDFTIIHINGIHTVSVDFCGCQGGLMADHWAQLLRAYWFPATPLDPQTCATFEVLRIFHTLNLQGHTSRYDFYKALDFMTDPTSLIKVQVSIYAFSVLNYVLTSIDLLGMPTRLHDHGTQEGELAVQCRVCPAAGINIPEHLENIPPSSRFLYNLFLYMDANFRLRNRMRSSKEKDPALAPGWSYFNASGPYHEHLKKYVDQEEISTCAGFAALFLANLKCRKGVRVAGVGGVVCRHELWRPNGLGDLQKGERYCNMDYVFLSSITGAGTLPIVLSYDVMCQWKKIFWSRIEALPDHLRSNLQKENLTGVIPKFHIIVHEQICQLLYSLHYMRGVGRTDGEGIEHTLDDFCGFSNYKKVLSFEFIPEAVVQQQMFQEFQEGLRQERPKQLYQWEKMLVDWEEDHCKPCPYEDHHNAMTLSDVRLQLAQEDEACGIAGVSGGEETTTLSFLMLGLDIEHLQQDLYIDIKEKQKISTLQAAAFSERHAGLHRKIQNFRQLQDVYMPSLWHRLEDPAVLNVSADVLPKSLTLFMPSDVNSSIRHQVCVNDLVDIEIHIHRADTSDALDRHLRTRTFLNRWKVNNVTGQWPNTRARGLQHANDLRVHSSKTRYCRSHQCLLALLGSGDWEKALQPLEDSDVRGLGEKAVLACVEQLNRVEAVCGALAQLREGCRVLSWILYSVSMAEDGDFGMHEALHVEWAKAKAQRQRAACWSEELMLIKEEMRWVIKYCQWWARWWAERATVRGGEVDDQLLEGLQSYAAEQASVEQYRAVQLEAKWAPVSATHTASTGLSSIEVEINDDYDMEFGDDDNDNDE</sequence>
<keyword evidence="3" id="KW-1185">Reference proteome</keyword>
<dbReference type="Pfam" id="PF18803">
    <property type="entry name" value="CxC2"/>
    <property type="match status" value="1"/>
</dbReference>
<protein>
    <recommendedName>
        <fullName evidence="1">CxC2-like cysteine cluster KDZ transposase-associated domain-containing protein</fullName>
    </recommendedName>
</protein>
<organism evidence="2 3">
    <name type="scientific">Suillus fuscotomentosus</name>
    <dbReference type="NCBI Taxonomy" id="1912939"/>
    <lineage>
        <taxon>Eukaryota</taxon>
        <taxon>Fungi</taxon>
        <taxon>Dikarya</taxon>
        <taxon>Basidiomycota</taxon>
        <taxon>Agaricomycotina</taxon>
        <taxon>Agaricomycetes</taxon>
        <taxon>Agaricomycetidae</taxon>
        <taxon>Boletales</taxon>
        <taxon>Suillineae</taxon>
        <taxon>Suillaceae</taxon>
        <taxon>Suillus</taxon>
    </lineage>
</organism>
<dbReference type="RefSeq" id="XP_041228995.1">
    <property type="nucleotide sequence ID" value="XM_041364166.1"/>
</dbReference>
<accession>A0AAD4HMS3</accession>
<dbReference type="Proteomes" id="UP001195769">
    <property type="component" value="Unassembled WGS sequence"/>
</dbReference>
<comment type="caution">
    <text evidence="2">The sequence shown here is derived from an EMBL/GenBank/DDBJ whole genome shotgun (WGS) entry which is preliminary data.</text>
</comment>
<proteinExistence type="predicted"/>
<dbReference type="PANTHER" id="PTHR33096">
    <property type="entry name" value="CXC2 DOMAIN-CONTAINING PROTEIN"/>
    <property type="match status" value="1"/>
</dbReference>
<gene>
    <name evidence="2" type="ORF">F5891DRAFT_1127253</name>
</gene>
<dbReference type="InterPro" id="IPR041457">
    <property type="entry name" value="CxC2_KDZ-assoc"/>
</dbReference>
<dbReference type="Pfam" id="PF18758">
    <property type="entry name" value="KDZ"/>
    <property type="match status" value="1"/>
</dbReference>
<evidence type="ECO:0000313" key="3">
    <source>
        <dbReference type="Proteomes" id="UP001195769"/>
    </source>
</evidence>
<reference evidence="2" key="1">
    <citation type="journal article" date="2020" name="New Phytol.">
        <title>Comparative genomics reveals dynamic genome evolution in host specialist ectomycorrhizal fungi.</title>
        <authorList>
            <person name="Lofgren L.A."/>
            <person name="Nguyen N.H."/>
            <person name="Vilgalys R."/>
            <person name="Ruytinx J."/>
            <person name="Liao H.L."/>
            <person name="Branco S."/>
            <person name="Kuo A."/>
            <person name="LaButti K."/>
            <person name="Lipzen A."/>
            <person name="Andreopoulos W."/>
            <person name="Pangilinan J."/>
            <person name="Riley R."/>
            <person name="Hundley H."/>
            <person name="Na H."/>
            <person name="Barry K."/>
            <person name="Grigoriev I.V."/>
            <person name="Stajich J.E."/>
            <person name="Kennedy P.G."/>
        </authorList>
    </citation>
    <scope>NUCLEOTIDE SEQUENCE</scope>
    <source>
        <strain evidence="2">FC203</strain>
    </source>
</reference>
<dbReference type="GeneID" id="64658464"/>
<dbReference type="PANTHER" id="PTHR33096:SF1">
    <property type="entry name" value="CXC1-LIKE CYSTEINE CLUSTER ASSOCIATED WITH KDZ TRANSPOSASES DOMAIN-CONTAINING PROTEIN"/>
    <property type="match status" value="1"/>
</dbReference>
<dbReference type="InterPro" id="IPR040521">
    <property type="entry name" value="KDZ"/>
</dbReference>